<name>A0A8C4PWV1_EPTBU</name>
<evidence type="ECO:0000313" key="8">
    <source>
        <dbReference type="Ensembl" id="ENSEBUP00000002329.1"/>
    </source>
</evidence>
<accession>A0A8C4PWV1</accession>
<dbReference type="GO" id="GO:0005730">
    <property type="term" value="C:nucleolus"/>
    <property type="evidence" value="ECO:0007669"/>
    <property type="project" value="TreeGrafter"/>
</dbReference>
<dbReference type="Pfam" id="PF17800">
    <property type="entry name" value="NPL"/>
    <property type="match status" value="1"/>
</dbReference>
<dbReference type="InterPro" id="IPR036824">
    <property type="entry name" value="Nucleoplasmin_core_dom_sf"/>
</dbReference>
<comment type="catalytic activity">
    <reaction evidence="1 5">
        <text>[protein]-peptidylproline (omega=180) = [protein]-peptidylproline (omega=0)</text>
        <dbReference type="Rhea" id="RHEA:16237"/>
        <dbReference type="Rhea" id="RHEA-COMP:10747"/>
        <dbReference type="Rhea" id="RHEA-COMP:10748"/>
        <dbReference type="ChEBI" id="CHEBI:83833"/>
        <dbReference type="ChEBI" id="CHEBI:83834"/>
        <dbReference type="EC" id="5.2.1.8"/>
    </reaction>
</comment>
<protein>
    <recommendedName>
        <fullName evidence="2 5">peptidylprolyl isomerase</fullName>
        <ecNumber evidence="2 5">5.2.1.8</ecNumber>
    </recommendedName>
</protein>
<sequence length="339" mass="37374">MFWGLRLEHGKQYSQEVSNDFHLTMAALDPVSAVENDSKESRLVSVVVRVKGADFMLCTLEHGKIWQHSLDLIFSQGEKVCFFIEGSGAVYVTGYYLGEDDLDDEGDKEVNDKDEGVEEEEEGEEKEVKTPISVVNGKRHACRTSNQCEPKRLKEMQEEKHKNGVVGKEAKAIGSQKPGKAENQLNSMKGKQNSQTPEVGRVKGKHQGLQEMPRLRLATQEDNSKAAGVQRVLRCGTVIEDLVVGKGPKAKKGKEVSVYYCGKLENGTVFDSLNVGKGFVFRLGVGEVIPGWDIGLSGMLVGGKRRLIIPPAQGYANKRVGPIPKNSTLIFEVELKNVE</sequence>
<dbReference type="GeneTree" id="ENSGT00940000174423"/>
<proteinExistence type="predicted"/>
<evidence type="ECO:0000256" key="5">
    <source>
        <dbReference type="PROSITE-ProRule" id="PRU00277"/>
    </source>
</evidence>
<evidence type="ECO:0000256" key="6">
    <source>
        <dbReference type="SAM" id="MobiDB-lite"/>
    </source>
</evidence>
<dbReference type="EC" id="5.2.1.8" evidence="2 5"/>
<dbReference type="InterPro" id="IPR046357">
    <property type="entry name" value="PPIase_dom_sf"/>
</dbReference>
<dbReference type="SUPFAM" id="SSF69203">
    <property type="entry name" value="Nucleoplasmin-like core domain"/>
    <property type="match status" value="1"/>
</dbReference>
<keyword evidence="3 5" id="KW-0697">Rotamase</keyword>
<reference evidence="8" key="2">
    <citation type="submission" date="2025-09" db="UniProtKB">
        <authorList>
            <consortium name="Ensembl"/>
        </authorList>
    </citation>
    <scope>IDENTIFICATION</scope>
</reference>
<dbReference type="Gene3D" id="2.60.120.340">
    <property type="entry name" value="Nucleoplasmin core domain"/>
    <property type="match status" value="1"/>
</dbReference>
<keyword evidence="4 5" id="KW-0413">Isomerase</keyword>
<feature type="region of interest" description="Disordered" evidence="6">
    <location>
        <begin position="102"/>
        <end position="130"/>
    </location>
</feature>
<dbReference type="SUPFAM" id="SSF54534">
    <property type="entry name" value="FKBP-like"/>
    <property type="match status" value="1"/>
</dbReference>
<dbReference type="Ensembl" id="ENSEBUT00000002680.1">
    <property type="protein sequence ID" value="ENSEBUP00000002329.1"/>
    <property type="gene ID" value="ENSEBUG00000001818.1"/>
</dbReference>
<dbReference type="Gene3D" id="3.10.50.40">
    <property type="match status" value="1"/>
</dbReference>
<dbReference type="InterPro" id="IPR001179">
    <property type="entry name" value="PPIase_FKBP_dom"/>
</dbReference>
<feature type="compositionally biased region" description="Polar residues" evidence="6">
    <location>
        <begin position="183"/>
        <end position="197"/>
    </location>
</feature>
<dbReference type="PANTHER" id="PTHR43811:SF19">
    <property type="entry name" value="39 KDA FK506-BINDING NUCLEAR PROTEIN"/>
    <property type="match status" value="1"/>
</dbReference>
<dbReference type="GO" id="GO:0000785">
    <property type="term" value="C:chromatin"/>
    <property type="evidence" value="ECO:0007669"/>
    <property type="project" value="TreeGrafter"/>
</dbReference>
<organism evidence="8 9">
    <name type="scientific">Eptatretus burgeri</name>
    <name type="common">Inshore hagfish</name>
    <dbReference type="NCBI Taxonomy" id="7764"/>
    <lineage>
        <taxon>Eukaryota</taxon>
        <taxon>Metazoa</taxon>
        <taxon>Chordata</taxon>
        <taxon>Craniata</taxon>
        <taxon>Vertebrata</taxon>
        <taxon>Cyclostomata</taxon>
        <taxon>Myxini</taxon>
        <taxon>Myxiniformes</taxon>
        <taxon>Myxinidae</taxon>
        <taxon>Eptatretinae</taxon>
        <taxon>Eptatretus</taxon>
    </lineage>
</organism>
<feature type="region of interest" description="Disordered" evidence="6">
    <location>
        <begin position="157"/>
        <end position="209"/>
    </location>
</feature>
<evidence type="ECO:0000259" key="7">
    <source>
        <dbReference type="PROSITE" id="PS50059"/>
    </source>
</evidence>
<feature type="compositionally biased region" description="Acidic residues" evidence="6">
    <location>
        <begin position="115"/>
        <end position="125"/>
    </location>
</feature>
<evidence type="ECO:0000256" key="1">
    <source>
        <dbReference type="ARBA" id="ARBA00000971"/>
    </source>
</evidence>
<reference evidence="8" key="1">
    <citation type="submission" date="2025-08" db="UniProtKB">
        <authorList>
            <consortium name="Ensembl"/>
        </authorList>
    </citation>
    <scope>IDENTIFICATION</scope>
</reference>
<evidence type="ECO:0000256" key="3">
    <source>
        <dbReference type="ARBA" id="ARBA00023110"/>
    </source>
</evidence>
<dbReference type="InterPro" id="IPR023566">
    <property type="entry name" value="PPIase_Fpr3/Fpr4-like"/>
</dbReference>
<dbReference type="Pfam" id="PF00254">
    <property type="entry name" value="FKBP_C"/>
    <property type="match status" value="1"/>
</dbReference>
<dbReference type="GO" id="GO:0003755">
    <property type="term" value="F:peptidyl-prolyl cis-trans isomerase activity"/>
    <property type="evidence" value="ECO:0007669"/>
    <property type="project" value="UniProtKB-KW"/>
</dbReference>
<evidence type="ECO:0000313" key="9">
    <source>
        <dbReference type="Proteomes" id="UP000694388"/>
    </source>
</evidence>
<dbReference type="PROSITE" id="PS50059">
    <property type="entry name" value="FKBP_PPIASE"/>
    <property type="match status" value="1"/>
</dbReference>
<feature type="domain" description="PPIase FKBP-type" evidence="7">
    <location>
        <begin position="253"/>
        <end position="339"/>
    </location>
</feature>
<keyword evidence="9" id="KW-1185">Reference proteome</keyword>
<dbReference type="PIRSF" id="PIRSF001473">
    <property type="entry name" value="FK506-bp_FPR3"/>
    <property type="match status" value="1"/>
</dbReference>
<dbReference type="AlphaFoldDB" id="A0A8C4PWV1"/>
<evidence type="ECO:0000256" key="2">
    <source>
        <dbReference type="ARBA" id="ARBA00013194"/>
    </source>
</evidence>
<evidence type="ECO:0000256" key="4">
    <source>
        <dbReference type="ARBA" id="ARBA00023235"/>
    </source>
</evidence>
<dbReference type="PANTHER" id="PTHR43811">
    <property type="entry name" value="FKBP-TYPE PEPTIDYL-PROLYL CIS-TRANS ISOMERASE FKPA"/>
    <property type="match status" value="1"/>
</dbReference>
<dbReference type="InterPro" id="IPR041232">
    <property type="entry name" value="NPL"/>
</dbReference>
<dbReference type="Proteomes" id="UP000694388">
    <property type="component" value="Unplaced"/>
</dbReference>